<evidence type="ECO:0000256" key="1">
    <source>
        <dbReference type="ARBA" id="ARBA00004651"/>
    </source>
</evidence>
<dbReference type="PROSITE" id="PS00217">
    <property type="entry name" value="SUGAR_TRANSPORT_2"/>
    <property type="match status" value="1"/>
</dbReference>
<dbReference type="InterPro" id="IPR036259">
    <property type="entry name" value="MFS_trans_sf"/>
</dbReference>
<dbReference type="EMBL" id="FTMX01000002">
    <property type="protein sequence ID" value="SIR04151.1"/>
    <property type="molecule type" value="Genomic_DNA"/>
</dbReference>
<dbReference type="InterPro" id="IPR050360">
    <property type="entry name" value="MFS_Sugar_Transporters"/>
</dbReference>
<dbReference type="InterPro" id="IPR005828">
    <property type="entry name" value="MFS_sugar_transport-like"/>
</dbReference>
<dbReference type="RefSeq" id="WP_076367676.1">
    <property type="nucleotide sequence ID" value="NZ_FTMX01000002.1"/>
</dbReference>
<dbReference type="InterPro" id="IPR020846">
    <property type="entry name" value="MFS_dom"/>
</dbReference>
<keyword evidence="5 7" id="KW-1133">Transmembrane helix</keyword>
<dbReference type="CDD" id="cd17316">
    <property type="entry name" value="MFS_SV2_like"/>
    <property type="match status" value="1"/>
</dbReference>
<feature type="domain" description="Major facilitator superfamily (MFS) profile" evidence="8">
    <location>
        <begin position="19"/>
        <end position="430"/>
    </location>
</feature>
<dbReference type="InterPro" id="IPR005829">
    <property type="entry name" value="Sugar_transporter_CS"/>
</dbReference>
<sequence>MNQIRTLEEMPLRKFHFQMFFYTGGGAFIDGYIIGIIAVALAVLQPQFDLSLTTVGLVGMAALVGMFFGGILGGYLTDLIGRKTMFILDLVVFVIASVLQYFAQDPMQLIILRFILGLAVGADYPIAGTYMAEFAPKKNRGALLGGLVALWYVGYGVSYLVGYFMLALGEDSWRWMLASSALPAIIILLARLKMPESPLWLASKGREKEANGIVQGIFGKNVVLSESFEAEEKTSFMDMFKNGYGKWTIFIALFWTLQVAPSFAIATYIPEVLGLFGFADGNKEYLGSAIMSLFYIVGLFPALYLVEKIGRRPVLIWPFLVSAIILTTLGLTSSWHMSFAFTIMLFVIYGIFNTGMSIHQWIYPNELFPTKIRGTALGFGTGVSRIGSSLSTFLFPVILSKYGLGVTLYICAGLFFIGFLVSLVMAPETRNMSLAETSTLNKRTNKLSYQSNSGKKII</sequence>
<feature type="transmembrane region" description="Helical" evidence="7">
    <location>
        <begin position="247"/>
        <end position="269"/>
    </location>
</feature>
<organism evidence="9 10">
    <name type="scientific">Peribacillus simplex</name>
    <dbReference type="NCBI Taxonomy" id="1478"/>
    <lineage>
        <taxon>Bacteria</taxon>
        <taxon>Bacillati</taxon>
        <taxon>Bacillota</taxon>
        <taxon>Bacilli</taxon>
        <taxon>Bacillales</taxon>
        <taxon>Bacillaceae</taxon>
        <taxon>Peribacillus</taxon>
    </lineage>
</organism>
<evidence type="ECO:0000313" key="10">
    <source>
        <dbReference type="Proteomes" id="UP000185829"/>
    </source>
</evidence>
<dbReference type="PANTHER" id="PTHR48022:SF2">
    <property type="entry name" value="PLASTIDIC GLUCOSE TRANSPORTER 4"/>
    <property type="match status" value="1"/>
</dbReference>
<gene>
    <name evidence="9" type="ORF">SAMN05878482_102840</name>
</gene>
<feature type="transmembrane region" description="Helical" evidence="7">
    <location>
        <begin position="109"/>
        <end position="130"/>
    </location>
</feature>
<dbReference type="SUPFAM" id="SSF103473">
    <property type="entry name" value="MFS general substrate transporter"/>
    <property type="match status" value="1"/>
</dbReference>
<dbReference type="GO" id="GO:0005886">
    <property type="term" value="C:plasma membrane"/>
    <property type="evidence" value="ECO:0007669"/>
    <property type="project" value="UniProtKB-SubCell"/>
</dbReference>
<dbReference type="AlphaFoldDB" id="A0A9X8R8F4"/>
<feature type="transmembrane region" description="Helical" evidence="7">
    <location>
        <begin position="50"/>
        <end position="72"/>
    </location>
</feature>
<protein>
    <submittedName>
        <fullName evidence="9">MFS transporter, putative metabolite transport protein</fullName>
    </submittedName>
</protein>
<accession>A0A9X8R8F4</accession>
<feature type="transmembrane region" description="Helical" evidence="7">
    <location>
        <begin position="172"/>
        <end position="190"/>
    </location>
</feature>
<comment type="subcellular location">
    <subcellularLocation>
        <location evidence="1">Cell membrane</location>
        <topology evidence="1">Multi-pass membrane protein</topology>
    </subcellularLocation>
</comment>
<dbReference type="GO" id="GO:0005351">
    <property type="term" value="F:carbohydrate:proton symporter activity"/>
    <property type="evidence" value="ECO:0007669"/>
    <property type="project" value="TreeGrafter"/>
</dbReference>
<evidence type="ECO:0000256" key="5">
    <source>
        <dbReference type="ARBA" id="ARBA00022989"/>
    </source>
</evidence>
<feature type="transmembrane region" description="Helical" evidence="7">
    <location>
        <begin position="84"/>
        <end position="103"/>
    </location>
</feature>
<keyword evidence="4 7" id="KW-0812">Transmembrane</keyword>
<dbReference type="Proteomes" id="UP000185829">
    <property type="component" value="Unassembled WGS sequence"/>
</dbReference>
<reference evidence="9 10" key="1">
    <citation type="submission" date="2017-01" db="EMBL/GenBank/DDBJ databases">
        <authorList>
            <person name="Varghese N."/>
            <person name="Submissions S."/>
        </authorList>
    </citation>
    <scope>NUCLEOTIDE SEQUENCE [LARGE SCALE GENOMIC DNA]</scope>
    <source>
        <strain evidence="9 10">RUG2-6</strain>
    </source>
</reference>
<evidence type="ECO:0000256" key="2">
    <source>
        <dbReference type="ARBA" id="ARBA00010992"/>
    </source>
</evidence>
<feature type="transmembrane region" description="Helical" evidence="7">
    <location>
        <begin position="404"/>
        <end position="426"/>
    </location>
</feature>
<proteinExistence type="inferred from homology"/>
<keyword evidence="3" id="KW-0813">Transport</keyword>
<feature type="transmembrane region" description="Helical" evidence="7">
    <location>
        <begin position="142"/>
        <end position="166"/>
    </location>
</feature>
<dbReference type="PANTHER" id="PTHR48022">
    <property type="entry name" value="PLASTIDIC GLUCOSE TRANSPORTER 4"/>
    <property type="match status" value="1"/>
</dbReference>
<evidence type="ECO:0000256" key="7">
    <source>
        <dbReference type="SAM" id="Phobius"/>
    </source>
</evidence>
<keyword evidence="6 7" id="KW-0472">Membrane</keyword>
<name>A0A9X8R8F4_9BACI</name>
<evidence type="ECO:0000313" key="9">
    <source>
        <dbReference type="EMBL" id="SIR04151.1"/>
    </source>
</evidence>
<feature type="transmembrane region" description="Helical" evidence="7">
    <location>
        <begin position="20"/>
        <end position="44"/>
    </location>
</feature>
<feature type="transmembrane region" description="Helical" evidence="7">
    <location>
        <begin position="314"/>
        <end position="333"/>
    </location>
</feature>
<comment type="caution">
    <text evidence="9">The sequence shown here is derived from an EMBL/GenBank/DDBJ whole genome shotgun (WGS) entry which is preliminary data.</text>
</comment>
<evidence type="ECO:0000256" key="4">
    <source>
        <dbReference type="ARBA" id="ARBA00022692"/>
    </source>
</evidence>
<evidence type="ECO:0000259" key="8">
    <source>
        <dbReference type="PROSITE" id="PS50850"/>
    </source>
</evidence>
<dbReference type="Pfam" id="PF00083">
    <property type="entry name" value="Sugar_tr"/>
    <property type="match status" value="1"/>
</dbReference>
<feature type="transmembrane region" description="Helical" evidence="7">
    <location>
        <begin position="339"/>
        <end position="363"/>
    </location>
</feature>
<dbReference type="Gene3D" id="1.20.1250.20">
    <property type="entry name" value="MFS general substrate transporter like domains"/>
    <property type="match status" value="1"/>
</dbReference>
<dbReference type="PROSITE" id="PS50850">
    <property type="entry name" value="MFS"/>
    <property type="match status" value="1"/>
</dbReference>
<evidence type="ECO:0000256" key="6">
    <source>
        <dbReference type="ARBA" id="ARBA00023136"/>
    </source>
</evidence>
<comment type="similarity">
    <text evidence="2">Belongs to the major facilitator superfamily. Sugar transporter (TC 2.A.1.1) family.</text>
</comment>
<evidence type="ECO:0000256" key="3">
    <source>
        <dbReference type="ARBA" id="ARBA00022448"/>
    </source>
</evidence>
<feature type="transmembrane region" description="Helical" evidence="7">
    <location>
        <begin position="289"/>
        <end position="307"/>
    </location>
</feature>
<feature type="transmembrane region" description="Helical" evidence="7">
    <location>
        <begin position="375"/>
        <end position="398"/>
    </location>
</feature>